<comment type="caution">
    <text evidence="2">The sequence shown here is derived from an EMBL/GenBank/DDBJ whole genome shotgun (WGS) entry which is preliminary data.</text>
</comment>
<sequence length="145" mass="15500">MALVLLAFGLALAGGGAVLAASGGSPWYLLTGVACILSGVLLWRGDVRGVWIYGAMLVWTVAWSIWEVLFRLAACAAAHCPLRSLRLVAPPVDQAASGRQVGPMADSRLGYLHRGIGRSAGARRPRPYLSSPFLKFAHVFFRQPV</sequence>
<dbReference type="Proteomes" id="UP001500975">
    <property type="component" value="Unassembled WGS sequence"/>
</dbReference>
<keyword evidence="1" id="KW-1133">Transmembrane helix</keyword>
<evidence type="ECO:0008006" key="4">
    <source>
        <dbReference type="Google" id="ProtNLM"/>
    </source>
</evidence>
<dbReference type="EMBL" id="BAABGJ010000025">
    <property type="protein sequence ID" value="GAA4343904.1"/>
    <property type="molecule type" value="Genomic_DNA"/>
</dbReference>
<evidence type="ECO:0000256" key="1">
    <source>
        <dbReference type="SAM" id="Phobius"/>
    </source>
</evidence>
<feature type="transmembrane region" description="Helical" evidence="1">
    <location>
        <begin position="50"/>
        <end position="74"/>
    </location>
</feature>
<evidence type="ECO:0000313" key="2">
    <source>
        <dbReference type="EMBL" id="GAA4343904.1"/>
    </source>
</evidence>
<proteinExistence type="predicted"/>
<gene>
    <name evidence="2" type="ORF">GCM10023165_26670</name>
</gene>
<keyword evidence="3" id="KW-1185">Reference proteome</keyword>
<organism evidence="2 3">
    <name type="scientific">Variovorax defluvii</name>
    <dbReference type="NCBI Taxonomy" id="913761"/>
    <lineage>
        <taxon>Bacteria</taxon>
        <taxon>Pseudomonadati</taxon>
        <taxon>Pseudomonadota</taxon>
        <taxon>Betaproteobacteria</taxon>
        <taxon>Burkholderiales</taxon>
        <taxon>Comamonadaceae</taxon>
        <taxon>Variovorax</taxon>
    </lineage>
</organism>
<keyword evidence="1" id="KW-0472">Membrane</keyword>
<reference evidence="3" key="1">
    <citation type="journal article" date="2019" name="Int. J. Syst. Evol. Microbiol.">
        <title>The Global Catalogue of Microorganisms (GCM) 10K type strain sequencing project: providing services to taxonomists for standard genome sequencing and annotation.</title>
        <authorList>
            <consortium name="The Broad Institute Genomics Platform"/>
            <consortium name="The Broad Institute Genome Sequencing Center for Infectious Disease"/>
            <person name="Wu L."/>
            <person name="Ma J."/>
        </authorList>
    </citation>
    <scope>NUCLEOTIDE SEQUENCE [LARGE SCALE GENOMIC DNA]</scope>
    <source>
        <strain evidence="3">JCM 17804</strain>
    </source>
</reference>
<protein>
    <recommendedName>
        <fullName evidence="4">Quinoprotein glucose dehydrogenase</fullName>
    </recommendedName>
</protein>
<accession>A0ABP8HSX2</accession>
<name>A0ABP8HSX2_9BURK</name>
<keyword evidence="1" id="KW-0812">Transmembrane</keyword>
<feature type="transmembrane region" description="Helical" evidence="1">
    <location>
        <begin position="27"/>
        <end position="43"/>
    </location>
</feature>
<evidence type="ECO:0000313" key="3">
    <source>
        <dbReference type="Proteomes" id="UP001500975"/>
    </source>
</evidence>